<accession>A0A8J2ZCT3</accession>
<dbReference type="EMBL" id="BMKS01000010">
    <property type="protein sequence ID" value="GGG41820.1"/>
    <property type="molecule type" value="Genomic_DNA"/>
</dbReference>
<proteinExistence type="predicted"/>
<dbReference type="Proteomes" id="UP000597507">
    <property type="component" value="Unassembled WGS sequence"/>
</dbReference>
<reference evidence="1 2" key="1">
    <citation type="journal article" date="2014" name="Int. J. Syst. Evol. Microbiol.">
        <title>Complete genome sequence of Corynebacterium casei LMG S-19264T (=DSM 44701T), isolated from a smear-ripened cheese.</title>
        <authorList>
            <consortium name="US DOE Joint Genome Institute (JGI-PGF)"/>
            <person name="Walter F."/>
            <person name="Albersmeier A."/>
            <person name="Kalinowski J."/>
            <person name="Ruckert C."/>
        </authorList>
    </citation>
    <scope>NUCLEOTIDE SEQUENCE [LARGE SCALE GENOMIC DNA]</scope>
    <source>
        <strain evidence="1 2">CGMCC 1.16330</strain>
    </source>
</reference>
<sequence>MPRLRRPLAALTAASLLLTACTTREMRIGADDGSDACYQRRVQLDSTGDFFAEDIIRGAVIGAAGGAILGGLIAAARGGRGGDVAAGAGIGALAGGAAGAVGGYLTARQRQARDQAELTALIGNDLARENAELERAQLAFDLLMDCRFQQAAAIREAHRRGALPTPAAQAQLARLREQAQADIALARLVNQRIATRGAEFDTAIATIAPDVKADYEARKAAAQRTVVSAQARQPVVVRLRPDPNAPEVARVAAREPVRLRPATAGFAKVETESGQVIGYAPANAFGTRATGAPVRLGAAPPVPPPAAGATDARSLAASNIARRDNFAESVGTAEAALRGGGGFELAT</sequence>
<gene>
    <name evidence="1" type="ORF">GCM10010964_31640</name>
</gene>
<comment type="caution">
    <text evidence="1">The sequence shown here is derived from an EMBL/GenBank/DDBJ whole genome shotgun (WGS) entry which is preliminary data.</text>
</comment>
<protein>
    <recommendedName>
        <fullName evidence="3">Glycine zipper domain-containing protein</fullName>
    </recommendedName>
</protein>
<name>A0A8J2ZCT3_9PROT</name>
<dbReference type="PROSITE" id="PS51257">
    <property type="entry name" value="PROKAR_LIPOPROTEIN"/>
    <property type="match status" value="1"/>
</dbReference>
<organism evidence="1 2">
    <name type="scientific">Caldovatus sediminis</name>
    <dbReference type="NCBI Taxonomy" id="2041189"/>
    <lineage>
        <taxon>Bacteria</taxon>
        <taxon>Pseudomonadati</taxon>
        <taxon>Pseudomonadota</taxon>
        <taxon>Alphaproteobacteria</taxon>
        <taxon>Acetobacterales</taxon>
        <taxon>Roseomonadaceae</taxon>
        <taxon>Caldovatus</taxon>
    </lineage>
</organism>
<dbReference type="RefSeq" id="WP_188901943.1">
    <property type="nucleotide sequence ID" value="NZ_BMKS01000010.1"/>
</dbReference>
<evidence type="ECO:0000313" key="2">
    <source>
        <dbReference type="Proteomes" id="UP000597507"/>
    </source>
</evidence>
<dbReference type="AlphaFoldDB" id="A0A8J2ZCT3"/>
<keyword evidence="2" id="KW-1185">Reference proteome</keyword>
<evidence type="ECO:0000313" key="1">
    <source>
        <dbReference type="EMBL" id="GGG41820.1"/>
    </source>
</evidence>
<evidence type="ECO:0008006" key="3">
    <source>
        <dbReference type="Google" id="ProtNLM"/>
    </source>
</evidence>